<dbReference type="InterPro" id="IPR045755">
    <property type="entry name" value="FtsL-like"/>
</dbReference>
<dbReference type="Pfam" id="PF19579">
    <property type="entry name" value="FtsL_2"/>
    <property type="match status" value="1"/>
</dbReference>
<dbReference type="RefSeq" id="WP_314013177.1">
    <property type="nucleotide sequence ID" value="NZ_JAVTTP010000001.1"/>
</dbReference>
<keyword evidence="2" id="KW-1133">Transmembrane helix</keyword>
<comment type="caution">
    <text evidence="3">The sequence shown here is derived from an EMBL/GenBank/DDBJ whole genome shotgun (WGS) entry which is preliminary data.</text>
</comment>
<feature type="transmembrane region" description="Helical" evidence="2">
    <location>
        <begin position="23"/>
        <end position="40"/>
    </location>
</feature>
<evidence type="ECO:0000313" key="4">
    <source>
        <dbReference type="Proteomes" id="UP001250656"/>
    </source>
</evidence>
<sequence length="119" mass="13396">MKTGILNILKGTFLISGDAPKNWMFIIFTSFLATVMIGSSHSADKKVHQIAALNEEVKELRSEFVDVRSDMQQLKLESTVMQIVEENGLYPSEVPPKKIKVKSQTNGDSQIYLKPQIKK</sequence>
<dbReference type="Proteomes" id="UP001250656">
    <property type="component" value="Unassembled WGS sequence"/>
</dbReference>
<evidence type="ECO:0000313" key="3">
    <source>
        <dbReference type="EMBL" id="MDT7828048.1"/>
    </source>
</evidence>
<keyword evidence="2" id="KW-0812">Transmembrane</keyword>
<evidence type="ECO:0000256" key="2">
    <source>
        <dbReference type="SAM" id="Phobius"/>
    </source>
</evidence>
<protein>
    <submittedName>
        <fullName evidence="3">FtsL-like putative cell division protein</fullName>
    </submittedName>
</protein>
<evidence type="ECO:0000256" key="1">
    <source>
        <dbReference type="SAM" id="Coils"/>
    </source>
</evidence>
<organism evidence="3 4">
    <name type="scientific">Pricia mediterranea</name>
    <dbReference type="NCBI Taxonomy" id="3076079"/>
    <lineage>
        <taxon>Bacteria</taxon>
        <taxon>Pseudomonadati</taxon>
        <taxon>Bacteroidota</taxon>
        <taxon>Flavobacteriia</taxon>
        <taxon>Flavobacteriales</taxon>
        <taxon>Flavobacteriaceae</taxon>
        <taxon>Pricia</taxon>
    </lineage>
</organism>
<proteinExistence type="predicted"/>
<keyword evidence="1" id="KW-0175">Coiled coil</keyword>
<dbReference type="EMBL" id="JAVTTP010000001">
    <property type="protein sequence ID" value="MDT7828048.1"/>
    <property type="molecule type" value="Genomic_DNA"/>
</dbReference>
<keyword evidence="2" id="KW-0472">Membrane</keyword>
<accession>A0ABU3L3A2</accession>
<reference evidence="3 4" key="1">
    <citation type="submission" date="2023-09" db="EMBL/GenBank/DDBJ databases">
        <title>Novel taxa isolated from Blanes Bay.</title>
        <authorList>
            <person name="Rey-Velasco X."/>
            <person name="Lucena T."/>
        </authorList>
    </citation>
    <scope>NUCLEOTIDE SEQUENCE [LARGE SCALE GENOMIC DNA]</scope>
    <source>
        <strain evidence="3 4">S334</strain>
    </source>
</reference>
<gene>
    <name evidence="3" type="ORF">RQM65_05145</name>
</gene>
<keyword evidence="4" id="KW-1185">Reference proteome</keyword>
<feature type="coiled-coil region" evidence="1">
    <location>
        <begin position="43"/>
        <end position="77"/>
    </location>
</feature>
<name>A0ABU3L3A2_9FLAO</name>